<feature type="domain" description="Prephenate/arogenate dehydrogenase" evidence="3">
    <location>
        <begin position="13"/>
        <end position="282"/>
    </location>
</feature>
<evidence type="ECO:0000256" key="1">
    <source>
        <dbReference type="ARBA" id="ARBA00023002"/>
    </source>
</evidence>
<dbReference type="SUPFAM" id="SSF51735">
    <property type="entry name" value="NAD(P)-binding Rossmann-fold domains"/>
    <property type="match status" value="1"/>
</dbReference>
<evidence type="ECO:0000259" key="3">
    <source>
        <dbReference type="PROSITE" id="PS51176"/>
    </source>
</evidence>
<dbReference type="InterPro" id="IPR036291">
    <property type="entry name" value="NAD(P)-bd_dom_sf"/>
</dbReference>
<dbReference type="Gene3D" id="3.40.50.720">
    <property type="entry name" value="NAD(P)-binding Rossmann-like Domain"/>
    <property type="match status" value="1"/>
</dbReference>
<organism evidence="4 5">
    <name type="scientific">Populus alba x Populus x berolinensis</name>
    <dbReference type="NCBI Taxonomy" id="444605"/>
    <lineage>
        <taxon>Eukaryota</taxon>
        <taxon>Viridiplantae</taxon>
        <taxon>Streptophyta</taxon>
        <taxon>Embryophyta</taxon>
        <taxon>Tracheophyta</taxon>
        <taxon>Spermatophyta</taxon>
        <taxon>Magnoliopsida</taxon>
        <taxon>eudicotyledons</taxon>
        <taxon>Gunneridae</taxon>
        <taxon>Pentapetalae</taxon>
        <taxon>rosids</taxon>
        <taxon>fabids</taxon>
        <taxon>Malpighiales</taxon>
        <taxon>Salicaceae</taxon>
        <taxon>Saliceae</taxon>
        <taxon>Populus</taxon>
    </lineage>
</organism>
<name>A0AAD6ML41_9ROSI</name>
<dbReference type="SUPFAM" id="SSF48179">
    <property type="entry name" value="6-phosphogluconate dehydrogenase C-terminal domain-like"/>
    <property type="match status" value="1"/>
</dbReference>
<reference evidence="4" key="1">
    <citation type="journal article" date="2023" name="Mol. Ecol. Resour.">
        <title>Chromosome-level genome assembly of a triploid poplar Populus alba 'Berolinensis'.</title>
        <authorList>
            <person name="Chen S."/>
            <person name="Yu Y."/>
            <person name="Wang X."/>
            <person name="Wang S."/>
            <person name="Zhang T."/>
            <person name="Zhou Y."/>
            <person name="He R."/>
            <person name="Meng N."/>
            <person name="Wang Y."/>
            <person name="Liu W."/>
            <person name="Liu Z."/>
            <person name="Liu J."/>
            <person name="Guo Q."/>
            <person name="Huang H."/>
            <person name="Sederoff R.R."/>
            <person name="Wang G."/>
            <person name="Qu G."/>
            <person name="Chen S."/>
        </authorList>
    </citation>
    <scope>NUCLEOTIDE SEQUENCE</scope>
    <source>
        <strain evidence="4">SC-2020</strain>
    </source>
</reference>
<dbReference type="InterPro" id="IPR003099">
    <property type="entry name" value="Prephen_DH"/>
</dbReference>
<feature type="coiled-coil region" evidence="2">
    <location>
        <begin position="237"/>
        <end position="271"/>
    </location>
</feature>
<dbReference type="Proteomes" id="UP001164929">
    <property type="component" value="Chromosome 8"/>
</dbReference>
<dbReference type="PANTHER" id="PTHR43207:SF3">
    <property type="entry name" value="AROGENATE DEHYDROGENASE 1, CHLOROPLASTIC-LIKE"/>
    <property type="match status" value="1"/>
</dbReference>
<dbReference type="AlphaFoldDB" id="A0AAD6ML41"/>
<dbReference type="InterPro" id="IPR008927">
    <property type="entry name" value="6-PGluconate_DH-like_C_sf"/>
</dbReference>
<accession>A0AAD6ML41</accession>
<comment type="caution">
    <text evidence="4">The sequence shown here is derived from an EMBL/GenBank/DDBJ whole genome shotgun (WGS) entry which is preliminary data.</text>
</comment>
<keyword evidence="2" id="KW-0175">Coiled coil</keyword>
<evidence type="ECO:0000313" key="4">
    <source>
        <dbReference type="EMBL" id="KAJ6987385.1"/>
    </source>
</evidence>
<dbReference type="GO" id="GO:0008977">
    <property type="term" value="F:prephenate dehydrogenase (NAD+) activity"/>
    <property type="evidence" value="ECO:0007669"/>
    <property type="project" value="InterPro"/>
</dbReference>
<dbReference type="GO" id="GO:0070403">
    <property type="term" value="F:NAD+ binding"/>
    <property type="evidence" value="ECO:0007669"/>
    <property type="project" value="InterPro"/>
</dbReference>
<keyword evidence="5" id="KW-1185">Reference proteome</keyword>
<dbReference type="PANTHER" id="PTHR43207">
    <property type="entry name" value="AROGENATE DEHYDROGENASE-RELATED"/>
    <property type="match status" value="1"/>
</dbReference>
<dbReference type="Pfam" id="PF02153">
    <property type="entry name" value="PDH_N"/>
    <property type="match status" value="1"/>
</dbReference>
<evidence type="ECO:0000256" key="2">
    <source>
        <dbReference type="SAM" id="Coils"/>
    </source>
</evidence>
<dbReference type="GO" id="GO:0006571">
    <property type="term" value="P:tyrosine biosynthetic process"/>
    <property type="evidence" value="ECO:0007669"/>
    <property type="project" value="InterPro"/>
</dbReference>
<dbReference type="Pfam" id="PF26213">
    <property type="entry name" value="TYRAAT1_C"/>
    <property type="match status" value="1"/>
</dbReference>
<dbReference type="PROSITE" id="PS51176">
    <property type="entry name" value="PDH_ADH"/>
    <property type="match status" value="1"/>
</dbReference>
<proteinExistence type="predicted"/>
<dbReference type="GO" id="GO:0033730">
    <property type="term" value="F:arogenate dehydrogenase (NADP+) activity"/>
    <property type="evidence" value="ECO:0007669"/>
    <property type="project" value="InterPro"/>
</dbReference>
<dbReference type="EMBL" id="JAQIZT010000008">
    <property type="protein sequence ID" value="KAJ6987385.1"/>
    <property type="molecule type" value="Genomic_DNA"/>
</dbReference>
<keyword evidence="1" id="KW-0560">Oxidoreductase</keyword>
<sequence length="282" mass="31840">MAVSSSSSPSRNLEIGIVGFGPFAQFLAKIMIKQGHTLRATSRSDHSSICQDLGISFFRDTGTFLEANNDVILICTSILSLSKVLNAMPLHCLKRSPLFVDVLSVKEHPRDILLKVLPEELDVLCTHPMFGPESGKNGWKDLAFMYERVRIKDEARCSSFLRIFETEGCRMLEMSCEEHDMIAARSQFLTHTIGRILSEMEVKPTSMSTKGFETLINLKESTMKDSSDLFSGLFVHNRFAKQELKNLELALEKVKQMLQDKMTEEQNLNESKALRSPSNQNK</sequence>
<dbReference type="GO" id="GO:0004665">
    <property type="term" value="F:prephenate dehydrogenase (NADP+) activity"/>
    <property type="evidence" value="ECO:0007669"/>
    <property type="project" value="InterPro"/>
</dbReference>
<dbReference type="InterPro" id="IPR059064">
    <property type="entry name" value="TYRAAT2_C"/>
</dbReference>
<evidence type="ECO:0000313" key="5">
    <source>
        <dbReference type="Proteomes" id="UP001164929"/>
    </source>
</evidence>
<dbReference type="InterPro" id="IPR045011">
    <property type="entry name" value="TYRAAT1/2"/>
</dbReference>
<protein>
    <submittedName>
        <fullName evidence="4">Arogenate dehydrogenase 1</fullName>
    </submittedName>
</protein>
<dbReference type="InterPro" id="IPR046826">
    <property type="entry name" value="PDH_N"/>
</dbReference>
<gene>
    <name evidence="4" type="ORF">NC653_020594</name>
</gene>